<dbReference type="Proteomes" id="UP001147747">
    <property type="component" value="Unassembled WGS sequence"/>
</dbReference>
<dbReference type="SUPFAM" id="SSF52499">
    <property type="entry name" value="Isochorismatase-like hydrolases"/>
    <property type="match status" value="1"/>
</dbReference>
<dbReference type="GeneID" id="81373089"/>
<reference evidence="4" key="1">
    <citation type="submission" date="2022-12" db="EMBL/GenBank/DDBJ databases">
        <authorList>
            <person name="Petersen C."/>
        </authorList>
    </citation>
    <scope>NUCLEOTIDE SEQUENCE</scope>
    <source>
        <strain evidence="4">IBT 29677</strain>
    </source>
</reference>
<keyword evidence="2" id="KW-0378">Hydrolase</keyword>
<dbReference type="InterPro" id="IPR036380">
    <property type="entry name" value="Isochorismatase-like_sf"/>
</dbReference>
<reference evidence="4" key="2">
    <citation type="journal article" date="2023" name="IMA Fungus">
        <title>Comparative genomic study of the Penicillium genus elucidates a diverse pangenome and 15 lateral gene transfer events.</title>
        <authorList>
            <person name="Petersen C."/>
            <person name="Sorensen T."/>
            <person name="Nielsen M.R."/>
            <person name="Sondergaard T.E."/>
            <person name="Sorensen J.L."/>
            <person name="Fitzpatrick D.A."/>
            <person name="Frisvad J.C."/>
            <person name="Nielsen K.L."/>
        </authorList>
    </citation>
    <scope>NUCLEOTIDE SEQUENCE</scope>
    <source>
        <strain evidence="4">IBT 29677</strain>
    </source>
</reference>
<proteinExistence type="inferred from homology"/>
<evidence type="ECO:0000313" key="5">
    <source>
        <dbReference type="Proteomes" id="UP001147747"/>
    </source>
</evidence>
<accession>A0A9X0B3P9</accession>
<dbReference type="GO" id="GO:0016787">
    <property type="term" value="F:hydrolase activity"/>
    <property type="evidence" value="ECO:0007669"/>
    <property type="project" value="UniProtKB-KW"/>
</dbReference>
<dbReference type="CDD" id="cd00431">
    <property type="entry name" value="cysteine_hydrolases"/>
    <property type="match status" value="1"/>
</dbReference>
<evidence type="ECO:0000256" key="2">
    <source>
        <dbReference type="ARBA" id="ARBA00022801"/>
    </source>
</evidence>
<dbReference type="PANTHER" id="PTHR43540">
    <property type="entry name" value="PEROXYUREIDOACRYLATE/UREIDOACRYLATE AMIDOHYDROLASE-RELATED"/>
    <property type="match status" value="1"/>
</dbReference>
<sequence length="192" mass="21131">MGATTLLILDIQNGIVDNFDQSVTEPYLQRLVKTIAAARNESINIIHVVTAFRQGYLDVHPLNASSGPITATGKYQEGSADVQIHPAVTRLPTEPIVTKRRVSAFVGTELDLLLRCSATDHLVVAGIATSGAVLSTIRQAQDLDFHITILRDLCLDRDEEVHRVLIDKVFGRKTDVFNAEEWVDRIKGQTSS</sequence>
<dbReference type="Gene3D" id="3.40.50.850">
    <property type="entry name" value="Isochorismatase-like"/>
    <property type="match status" value="1"/>
</dbReference>
<dbReference type="PANTHER" id="PTHR43540:SF1">
    <property type="entry name" value="ISOCHORISMATASE HYDROLASE"/>
    <property type="match status" value="1"/>
</dbReference>
<dbReference type="RefSeq" id="XP_056484729.1">
    <property type="nucleotide sequence ID" value="XM_056634109.1"/>
</dbReference>
<gene>
    <name evidence="4" type="ORF">N7509_009472</name>
</gene>
<protein>
    <recommendedName>
        <fullName evidence="3">Isochorismatase-like domain-containing protein</fullName>
    </recommendedName>
</protein>
<organism evidence="4 5">
    <name type="scientific">Penicillium cosmopolitanum</name>
    <dbReference type="NCBI Taxonomy" id="1131564"/>
    <lineage>
        <taxon>Eukaryota</taxon>
        <taxon>Fungi</taxon>
        <taxon>Dikarya</taxon>
        <taxon>Ascomycota</taxon>
        <taxon>Pezizomycotina</taxon>
        <taxon>Eurotiomycetes</taxon>
        <taxon>Eurotiomycetidae</taxon>
        <taxon>Eurotiales</taxon>
        <taxon>Aspergillaceae</taxon>
        <taxon>Penicillium</taxon>
    </lineage>
</organism>
<evidence type="ECO:0000256" key="1">
    <source>
        <dbReference type="ARBA" id="ARBA00006336"/>
    </source>
</evidence>
<keyword evidence="5" id="KW-1185">Reference proteome</keyword>
<dbReference type="InterPro" id="IPR050272">
    <property type="entry name" value="Isochorismatase-like_hydrls"/>
</dbReference>
<evidence type="ECO:0000259" key="3">
    <source>
        <dbReference type="Pfam" id="PF00857"/>
    </source>
</evidence>
<dbReference type="EMBL" id="JAPZBU010000009">
    <property type="protein sequence ID" value="KAJ5386931.1"/>
    <property type="molecule type" value="Genomic_DNA"/>
</dbReference>
<dbReference type="InterPro" id="IPR000868">
    <property type="entry name" value="Isochorismatase-like_dom"/>
</dbReference>
<dbReference type="OrthoDB" id="1739143at2759"/>
<comment type="caution">
    <text evidence="4">The sequence shown here is derived from an EMBL/GenBank/DDBJ whole genome shotgun (WGS) entry which is preliminary data.</text>
</comment>
<feature type="domain" description="Isochorismatase-like" evidence="3">
    <location>
        <begin position="4"/>
        <end position="178"/>
    </location>
</feature>
<evidence type="ECO:0000313" key="4">
    <source>
        <dbReference type="EMBL" id="KAJ5386931.1"/>
    </source>
</evidence>
<dbReference type="Pfam" id="PF00857">
    <property type="entry name" value="Isochorismatase"/>
    <property type="match status" value="1"/>
</dbReference>
<dbReference type="AlphaFoldDB" id="A0A9X0B3P9"/>
<name>A0A9X0B3P9_9EURO</name>
<comment type="similarity">
    <text evidence="1">Belongs to the isochorismatase family.</text>
</comment>